<dbReference type="SUPFAM" id="SSF64268">
    <property type="entry name" value="PX domain"/>
    <property type="match status" value="1"/>
</dbReference>
<dbReference type="Gene3D" id="3.30.1520.10">
    <property type="entry name" value="Phox-like domain"/>
    <property type="match status" value="1"/>
</dbReference>
<dbReference type="EMBL" id="JAGEUA010000003">
    <property type="protein sequence ID" value="KAL0994324.1"/>
    <property type="molecule type" value="Genomic_DNA"/>
</dbReference>
<dbReference type="SMART" id="SM00155">
    <property type="entry name" value="PLDc"/>
    <property type="match status" value="2"/>
</dbReference>
<dbReference type="Pfam" id="PF00787">
    <property type="entry name" value="PX"/>
    <property type="match status" value="1"/>
</dbReference>
<protein>
    <recommendedName>
        <fullName evidence="7">Phospholipase</fullName>
        <ecNumber evidence="7">3.1.4.4</ecNumber>
    </recommendedName>
</protein>
<dbReference type="SUPFAM" id="SSF50729">
    <property type="entry name" value="PH domain-like"/>
    <property type="match status" value="1"/>
</dbReference>
<feature type="domain" description="PLD phosphodiesterase" evidence="9">
    <location>
        <begin position="774"/>
        <end position="801"/>
    </location>
</feature>
<dbReference type="Gene3D" id="3.30.870.10">
    <property type="entry name" value="Endonuclease Chain A"/>
    <property type="match status" value="2"/>
</dbReference>
<keyword evidence="12" id="KW-1185">Reference proteome</keyword>
<evidence type="ECO:0000256" key="7">
    <source>
        <dbReference type="PIRNR" id="PIRNR009376"/>
    </source>
</evidence>
<reference evidence="11 12" key="1">
    <citation type="submission" date="2024-06" db="EMBL/GenBank/DDBJ databases">
        <authorList>
            <person name="Pan Q."/>
            <person name="Wen M."/>
            <person name="Jouanno E."/>
            <person name="Zahm M."/>
            <person name="Klopp C."/>
            <person name="Cabau C."/>
            <person name="Louis A."/>
            <person name="Berthelot C."/>
            <person name="Parey E."/>
            <person name="Roest Crollius H."/>
            <person name="Montfort J."/>
            <person name="Robinson-Rechavi M."/>
            <person name="Bouchez O."/>
            <person name="Lampietro C."/>
            <person name="Lopez Roques C."/>
            <person name="Donnadieu C."/>
            <person name="Postlethwait J."/>
            <person name="Bobe J."/>
            <person name="Verreycken H."/>
            <person name="Guiguen Y."/>
        </authorList>
    </citation>
    <scope>NUCLEOTIDE SEQUENCE [LARGE SCALE GENOMIC DNA]</scope>
    <source>
        <strain evidence="11">Up_M1</strain>
        <tissue evidence="11">Testis</tissue>
    </source>
</reference>
<keyword evidence="3" id="KW-0677">Repeat</keyword>
<dbReference type="Pfam" id="PF00614">
    <property type="entry name" value="PLDc"/>
    <property type="match status" value="1"/>
</dbReference>
<dbReference type="SMART" id="SM00312">
    <property type="entry name" value="PX"/>
    <property type="match status" value="1"/>
</dbReference>
<dbReference type="PANTHER" id="PTHR18896">
    <property type="entry name" value="PHOSPHOLIPASE D"/>
    <property type="match status" value="1"/>
</dbReference>
<accession>A0ABD0X8B7</accession>
<dbReference type="InterPro" id="IPR036871">
    <property type="entry name" value="PX_dom_sf"/>
</dbReference>
<name>A0ABD0X8B7_UMBPY</name>
<dbReference type="InterPro" id="IPR016555">
    <property type="entry name" value="PLipase_D_euk"/>
</dbReference>
<evidence type="ECO:0000313" key="12">
    <source>
        <dbReference type="Proteomes" id="UP001557470"/>
    </source>
</evidence>
<dbReference type="GO" id="GO:0016042">
    <property type="term" value="P:lipid catabolic process"/>
    <property type="evidence" value="ECO:0007669"/>
    <property type="project" value="UniProtKB-KW"/>
</dbReference>
<evidence type="ECO:0000256" key="1">
    <source>
        <dbReference type="ARBA" id="ARBA00000798"/>
    </source>
</evidence>
<comment type="catalytic activity">
    <reaction evidence="1 7">
        <text>a 1,2-diacyl-sn-glycero-3-phosphocholine + H2O = a 1,2-diacyl-sn-glycero-3-phosphate + choline + H(+)</text>
        <dbReference type="Rhea" id="RHEA:14445"/>
        <dbReference type="ChEBI" id="CHEBI:15354"/>
        <dbReference type="ChEBI" id="CHEBI:15377"/>
        <dbReference type="ChEBI" id="CHEBI:15378"/>
        <dbReference type="ChEBI" id="CHEBI:57643"/>
        <dbReference type="ChEBI" id="CHEBI:58608"/>
        <dbReference type="EC" id="3.1.4.4"/>
    </reaction>
</comment>
<dbReference type="CDD" id="cd01254">
    <property type="entry name" value="PH_PLD"/>
    <property type="match status" value="1"/>
</dbReference>
<dbReference type="InterPro" id="IPR015679">
    <property type="entry name" value="PLipase_D_fam"/>
</dbReference>
<dbReference type="PANTHER" id="PTHR18896:SF121">
    <property type="entry name" value="PHOSPHOLIPASE D2"/>
    <property type="match status" value="1"/>
</dbReference>
<feature type="domain" description="PX" evidence="10">
    <location>
        <begin position="76"/>
        <end position="203"/>
    </location>
</feature>
<dbReference type="PROSITE" id="PS50035">
    <property type="entry name" value="PLD"/>
    <property type="match status" value="2"/>
</dbReference>
<feature type="domain" description="PLD phosphodiesterase" evidence="9">
    <location>
        <begin position="446"/>
        <end position="473"/>
    </location>
</feature>
<evidence type="ECO:0000256" key="2">
    <source>
        <dbReference type="ARBA" id="ARBA00008664"/>
    </source>
</evidence>
<dbReference type="FunFam" id="3.30.870.10:FF:000005">
    <property type="entry name" value="Phospholipase"/>
    <property type="match status" value="1"/>
</dbReference>
<dbReference type="GO" id="GO:0004630">
    <property type="term" value="F:phospholipase D activity"/>
    <property type="evidence" value="ECO:0007669"/>
    <property type="project" value="UniProtKB-UniRule"/>
</dbReference>
<dbReference type="InterPro" id="IPR001736">
    <property type="entry name" value="PLipase_D/transphosphatidylase"/>
</dbReference>
<feature type="region of interest" description="Disordered" evidence="8">
    <location>
        <begin position="484"/>
        <end position="515"/>
    </location>
</feature>
<evidence type="ECO:0000259" key="10">
    <source>
        <dbReference type="PROSITE" id="PS50195"/>
    </source>
</evidence>
<dbReference type="Pfam" id="PF13091">
    <property type="entry name" value="PLDc_2"/>
    <property type="match status" value="1"/>
</dbReference>
<keyword evidence="4 7" id="KW-0378">Hydrolase</keyword>
<evidence type="ECO:0000259" key="9">
    <source>
        <dbReference type="PROSITE" id="PS50035"/>
    </source>
</evidence>
<comment type="caution">
    <text evidence="11">The sequence shown here is derived from an EMBL/GenBank/DDBJ whole genome shotgun (WGS) entry which is preliminary data.</text>
</comment>
<sequence>MGSPAPGTCNSTVCPHGGAVESQKTKLLITDHCELSKDELDGLMKEGAESRPFLVVHHLLDVKEAGVPVLLPGTPVICKVDSTERYTTRSKVRVCTLYTVKLTHGKFTWTVKRKYKHFQELHRDLYKHKMMAQILPLGRFATQRAQLRAMTEEMPSLHGTERTRQTSSKPKYLEEYLNDLLENCFCKNFHGMLEFLDVSALSFVSDLGPKGLEGPIFKRSGGHRIQGLNCIGHHQICFRWSKRWLVVKDSFLLYMNRENGVVSFVLVFDPEFKVQVGRAYTDTEYGVCFQNFTRTLVIKCNSYRQAHWWRHEINKLAERCEFIQIQRFESFAPPRDNTLTKWYVNGSGYFADLADALEQAKEEIFITDWWLSPEVFLKRPATDTYWRLDQILKRKAEQGVKVCVLLYKEMEVALGINSNHSKRALMDLHPNIKVMRHPNHMSSVVFLWAHHEKMVAIDQSVAFVGGLDLAFGRWDDSQYRLTDTGSTETAADSGDQVDWSDLDDDPKPPEPDVNAVSHVDLKNNTQLWLGKDYSNFIRKDWVQLDRPFEDNIDRTKVPRMPWRDLSSALHGKAARDVARHFIQRWNFAKMFKYNNIQGRFFPYLLPKSHTTADNLPFTVPGFGKASVQVLRSVDRWSAGTCESSILKAYIDTIENSEHYIYIENQFFISCADGKNVHNGIGDAIVNRILRAHREQKKYRVFVVLPLLPGFEGDISEGGGNAIQAILHFTYRTICRGECSILTRLTREVEDKWIEYISLCGLRKHSQVSQSLVTELIYVHSKTLIADDRRYIIGSANINDRSMLGSRDSELALLVEDEERITSMMDGEEYLAGPLTLALRKECFRVLLGADSDHQIDIDDPISDQFFFLGWNATANLNATIYDKVFRCLPCNSVRSMRQLKEFSGVECLCDTDPQKAKEELEHVRGLLVHFPLHFLAEENLLPPRGSKEGMAPTELWT</sequence>
<evidence type="ECO:0000313" key="11">
    <source>
        <dbReference type="EMBL" id="KAL0994324.1"/>
    </source>
</evidence>
<keyword evidence="6" id="KW-0443">Lipid metabolism</keyword>
<evidence type="ECO:0000256" key="3">
    <source>
        <dbReference type="ARBA" id="ARBA00022737"/>
    </source>
</evidence>
<dbReference type="SUPFAM" id="SSF56024">
    <property type="entry name" value="Phospholipase D/nuclease"/>
    <property type="match status" value="2"/>
</dbReference>
<dbReference type="FunFam" id="3.30.870.10:FF:000011">
    <property type="entry name" value="Phospholipase"/>
    <property type="match status" value="1"/>
</dbReference>
<organism evidence="11 12">
    <name type="scientific">Umbra pygmaea</name>
    <name type="common">Eastern mudminnow</name>
    <dbReference type="NCBI Taxonomy" id="75934"/>
    <lineage>
        <taxon>Eukaryota</taxon>
        <taxon>Metazoa</taxon>
        <taxon>Chordata</taxon>
        <taxon>Craniata</taxon>
        <taxon>Vertebrata</taxon>
        <taxon>Euteleostomi</taxon>
        <taxon>Actinopterygii</taxon>
        <taxon>Neopterygii</taxon>
        <taxon>Teleostei</taxon>
        <taxon>Protacanthopterygii</taxon>
        <taxon>Esociformes</taxon>
        <taxon>Umbridae</taxon>
        <taxon>Umbra</taxon>
    </lineage>
</organism>
<evidence type="ECO:0000256" key="4">
    <source>
        <dbReference type="ARBA" id="ARBA00022801"/>
    </source>
</evidence>
<evidence type="ECO:0000256" key="5">
    <source>
        <dbReference type="ARBA" id="ARBA00022963"/>
    </source>
</evidence>
<dbReference type="InterPro" id="IPR025202">
    <property type="entry name" value="PLD-like_dom"/>
</dbReference>
<dbReference type="EC" id="3.1.4.4" evidence="7"/>
<comment type="similarity">
    <text evidence="2 7">Belongs to the phospholipase D family.</text>
</comment>
<dbReference type="Proteomes" id="UP001557470">
    <property type="component" value="Unassembled WGS sequence"/>
</dbReference>
<dbReference type="FunFam" id="3.30.1520.10:FF:000027">
    <property type="entry name" value="Phospholipase"/>
    <property type="match status" value="1"/>
</dbReference>
<dbReference type="PIRSF" id="PIRSF009376">
    <property type="entry name" value="Phospholipase_D_euk"/>
    <property type="match status" value="1"/>
</dbReference>
<gene>
    <name evidence="11" type="ORF">UPYG_G00120650</name>
</gene>
<dbReference type="InterPro" id="IPR001683">
    <property type="entry name" value="PX_dom"/>
</dbReference>
<proteinExistence type="inferred from homology"/>
<keyword evidence="5 7" id="KW-0442">Lipid degradation</keyword>
<evidence type="ECO:0000256" key="6">
    <source>
        <dbReference type="ARBA" id="ARBA00023098"/>
    </source>
</evidence>
<dbReference type="PROSITE" id="PS50195">
    <property type="entry name" value="PX"/>
    <property type="match status" value="1"/>
</dbReference>
<evidence type="ECO:0000256" key="8">
    <source>
        <dbReference type="SAM" id="MobiDB-lite"/>
    </source>
</evidence>
<dbReference type="AlphaFoldDB" id="A0ABD0X8B7"/>